<dbReference type="Gene3D" id="1.25.10.10">
    <property type="entry name" value="Leucine-rich Repeat Variant"/>
    <property type="match status" value="1"/>
</dbReference>
<dbReference type="PANTHER" id="PTHR23315:SF239">
    <property type="entry name" value="RING-TYPE E3 UBIQUITIN TRANSFERASE"/>
    <property type="match status" value="1"/>
</dbReference>
<gene>
    <name evidence="2" type="ORF">OSB04_003575</name>
</gene>
<keyword evidence="3" id="KW-1185">Reference proteome</keyword>
<dbReference type="PANTHER" id="PTHR23315">
    <property type="entry name" value="U BOX DOMAIN-CONTAINING"/>
    <property type="match status" value="1"/>
</dbReference>
<evidence type="ECO:0000256" key="1">
    <source>
        <dbReference type="ARBA" id="ARBA00022786"/>
    </source>
</evidence>
<organism evidence="2 3">
    <name type="scientific">Centaurea solstitialis</name>
    <name type="common">yellow star-thistle</name>
    <dbReference type="NCBI Taxonomy" id="347529"/>
    <lineage>
        <taxon>Eukaryota</taxon>
        <taxon>Viridiplantae</taxon>
        <taxon>Streptophyta</taxon>
        <taxon>Embryophyta</taxon>
        <taxon>Tracheophyta</taxon>
        <taxon>Spermatophyta</taxon>
        <taxon>Magnoliopsida</taxon>
        <taxon>eudicotyledons</taxon>
        <taxon>Gunneridae</taxon>
        <taxon>Pentapetalae</taxon>
        <taxon>asterids</taxon>
        <taxon>campanulids</taxon>
        <taxon>Asterales</taxon>
        <taxon>Asteraceae</taxon>
        <taxon>Carduoideae</taxon>
        <taxon>Cardueae</taxon>
        <taxon>Centaureinae</taxon>
        <taxon>Centaurea</taxon>
    </lineage>
</organism>
<name>A0AA38TWX3_9ASTR</name>
<dbReference type="InterPro" id="IPR016024">
    <property type="entry name" value="ARM-type_fold"/>
</dbReference>
<dbReference type="EMBL" id="JARYMX010000001">
    <property type="protein sequence ID" value="KAJ9567609.1"/>
    <property type="molecule type" value="Genomic_DNA"/>
</dbReference>
<dbReference type="InterPro" id="IPR011989">
    <property type="entry name" value="ARM-like"/>
</dbReference>
<comment type="caution">
    <text evidence="2">The sequence shown here is derived from an EMBL/GenBank/DDBJ whole genome shotgun (WGS) entry which is preliminary data.</text>
</comment>
<reference evidence="2" key="1">
    <citation type="submission" date="2023-03" db="EMBL/GenBank/DDBJ databases">
        <title>Chromosome-scale reference genome and RAD-based genetic map of yellow starthistle (Centaurea solstitialis) reveal putative structural variation and QTLs associated with invader traits.</title>
        <authorList>
            <person name="Reatini B."/>
            <person name="Cang F.A."/>
            <person name="Jiang Q."/>
            <person name="Mckibben M.T.W."/>
            <person name="Barker M.S."/>
            <person name="Rieseberg L.H."/>
            <person name="Dlugosch K.M."/>
        </authorList>
    </citation>
    <scope>NUCLEOTIDE SEQUENCE</scope>
    <source>
        <strain evidence="2">CAN-66</strain>
        <tissue evidence="2">Leaf</tissue>
    </source>
</reference>
<dbReference type="Proteomes" id="UP001172457">
    <property type="component" value="Chromosome 1"/>
</dbReference>
<protein>
    <submittedName>
        <fullName evidence="2">Uncharacterized protein</fullName>
    </submittedName>
</protein>
<evidence type="ECO:0000313" key="2">
    <source>
        <dbReference type="EMBL" id="KAJ9567609.1"/>
    </source>
</evidence>
<accession>A0AA38TWX3</accession>
<dbReference type="SUPFAM" id="SSF48371">
    <property type="entry name" value="ARM repeat"/>
    <property type="match status" value="1"/>
</dbReference>
<dbReference type="AlphaFoldDB" id="A0AA38TWX3"/>
<evidence type="ECO:0000313" key="3">
    <source>
        <dbReference type="Proteomes" id="UP001172457"/>
    </source>
</evidence>
<proteinExistence type="predicted"/>
<keyword evidence="1" id="KW-0833">Ubl conjugation pathway</keyword>
<sequence>MEGASFGMFGTEKHYRQNHGDIYIDRVCSTTMLVGIRSLVLVTLLHGKMHAASSPLFRVQQTLLGSNVNSILVVNVRTNLSHTSSVTAISGERIILRCERIRNSLESCLSLLQSMVEPKLAAQISRIVDYIETVTFTLDSSEEEAGKVLMALLHKDIAPSRFTNLEELMAFKFSALRLQITSPSTLVIEKRSIRKLLSKSNDTNPAKKKILNYFLYLTRKYGKCIKQQITETVLNADPEGDDVFDSLEPPAKFRNRRLSEFSSSGSIPSFNSSLGDLNLQMDNVSFRSSDTNSLDYSMVVAVEEEKPEKSNGSDNGTSLSILAKLSALPWASKRRAVEDVKNQLKDDKRSHVFISTSYIKPVFKFLKEAHRLEDTGAKRNGAELLLIFLKECRNNVPQLPEKSIYDLSLFLNSEITEEALSILELLSCQQHYNPEIVASGILSFILELINNPKSRYHTLALRVLCNLSAHIDLGHHLIYLGFIQHLVPILDEVLLYGYCLKIFRNLCAIEEAAAHFVENDRCIASIGELLEVGKDEEQEHAVDILLDLSYQCEELRERMMQDSIISCLADISGNGSCKGRLLAAELLQVLGNTPDDRSLCTISDTTSHSTNGNLKANKSCSKKSGLFGRIKARFKKSVW</sequence>